<dbReference type="GO" id="GO:0005524">
    <property type="term" value="F:ATP binding"/>
    <property type="evidence" value="ECO:0007669"/>
    <property type="project" value="UniProtKB-KW"/>
</dbReference>
<keyword evidence="1" id="KW-0067">ATP-binding</keyword>
<evidence type="ECO:0000313" key="2">
    <source>
        <dbReference type="Proteomes" id="UP000015620"/>
    </source>
</evidence>
<keyword evidence="2" id="KW-1185">Reference proteome</keyword>
<evidence type="ECO:0000313" key="1">
    <source>
        <dbReference type="EMBL" id="AGT43696.1"/>
    </source>
</evidence>
<dbReference type="Proteomes" id="UP000015620">
    <property type="component" value="Chromosome"/>
</dbReference>
<dbReference type="KEGG" id="tped:TPE_1201"/>
<proteinExistence type="predicted"/>
<name>S6A3M2_9SPIR</name>
<keyword evidence="1" id="KW-0547">Nucleotide-binding</keyword>
<dbReference type="PATRIC" id="fig|1291379.3.peg.1197"/>
<dbReference type="STRING" id="1291379.TPE_1201"/>
<sequence>MPFYILNGKRDILFNRQVKANTVFENQTCKIEIRKTYTS</sequence>
<gene>
    <name evidence="1" type="ORF">TPE_1201</name>
</gene>
<dbReference type="EMBL" id="CP004120">
    <property type="protein sequence ID" value="AGT43696.1"/>
    <property type="molecule type" value="Genomic_DNA"/>
</dbReference>
<dbReference type="AlphaFoldDB" id="S6A3M2"/>
<reference evidence="1 2" key="1">
    <citation type="journal article" date="2013" name="PLoS ONE">
        <title>Genome-Wide Relatedness of Treponema pedis, from Gingiva and Necrotic Skin Lesions of Pigs, with the Human Oral Pathogen Treponema denticola.</title>
        <authorList>
            <person name="Svartstrom O."/>
            <person name="Mushtaq M."/>
            <person name="Pringle M."/>
            <person name="Segerman B."/>
        </authorList>
    </citation>
    <scope>NUCLEOTIDE SEQUENCE [LARGE SCALE GENOMIC DNA]</scope>
    <source>
        <strain evidence="1">T A4</strain>
    </source>
</reference>
<organism evidence="1 2">
    <name type="scientific">Treponema pedis str. T A4</name>
    <dbReference type="NCBI Taxonomy" id="1291379"/>
    <lineage>
        <taxon>Bacteria</taxon>
        <taxon>Pseudomonadati</taxon>
        <taxon>Spirochaetota</taxon>
        <taxon>Spirochaetia</taxon>
        <taxon>Spirochaetales</taxon>
        <taxon>Treponemataceae</taxon>
        <taxon>Treponema</taxon>
    </lineage>
</organism>
<protein>
    <submittedName>
        <fullName evidence="1">ABC transporter ATP-binding protein/permease</fullName>
    </submittedName>
</protein>
<dbReference type="HOGENOM" id="CLU_3318685_0_0_12"/>
<accession>S6A3M2</accession>